<organism evidence="7 8">
    <name type="scientific">Thermofilum adornatum</name>
    <dbReference type="NCBI Taxonomy" id="1365176"/>
    <lineage>
        <taxon>Archaea</taxon>
        <taxon>Thermoproteota</taxon>
        <taxon>Thermoprotei</taxon>
        <taxon>Thermofilales</taxon>
        <taxon>Thermofilaceae</taxon>
        <taxon>Thermofilum</taxon>
    </lineage>
</organism>
<keyword evidence="8" id="KW-1185">Reference proteome</keyword>
<proteinExistence type="predicted"/>
<dbReference type="eggNOG" id="arCOG04064">
    <property type="taxonomic scope" value="Archaea"/>
</dbReference>
<dbReference type="Proteomes" id="UP000015543">
    <property type="component" value="Chromosome"/>
</dbReference>
<evidence type="ECO:0000313" key="7">
    <source>
        <dbReference type="EMBL" id="AGT35528.1"/>
    </source>
</evidence>
<feature type="transmembrane region" description="Helical" evidence="5">
    <location>
        <begin position="361"/>
        <end position="386"/>
    </location>
</feature>
<keyword evidence="3 5" id="KW-1133">Transmembrane helix</keyword>
<feature type="transmembrane region" description="Helical" evidence="5">
    <location>
        <begin position="77"/>
        <end position="97"/>
    </location>
</feature>
<gene>
    <name evidence="7" type="ORF">N186_05940</name>
</gene>
<protein>
    <recommendedName>
        <fullName evidence="6">PDZ domain-containing protein</fullName>
    </recommendedName>
</protein>
<dbReference type="RefSeq" id="WP_020962835.1">
    <property type="nucleotide sequence ID" value="NC_022093.1"/>
</dbReference>
<evidence type="ECO:0000256" key="2">
    <source>
        <dbReference type="ARBA" id="ARBA00022692"/>
    </source>
</evidence>
<dbReference type="PANTHER" id="PTHR13325:SF3">
    <property type="entry name" value="MEMBRANE-BOUND TRANSCRIPTION FACTOR SITE-2 PROTEASE"/>
    <property type="match status" value="1"/>
</dbReference>
<dbReference type="PANTHER" id="PTHR13325">
    <property type="entry name" value="PROTEASE M50 MEMBRANE-BOUND TRANSCRIPTION FACTOR SITE 2 PROTEASE"/>
    <property type="match status" value="1"/>
</dbReference>
<dbReference type="Pfam" id="PF02163">
    <property type="entry name" value="Peptidase_M50"/>
    <property type="match status" value="1"/>
</dbReference>
<dbReference type="SMART" id="SM00228">
    <property type="entry name" value="PDZ"/>
    <property type="match status" value="1"/>
</dbReference>
<feature type="domain" description="PDZ" evidence="6">
    <location>
        <begin position="208"/>
        <end position="281"/>
    </location>
</feature>
<reference evidence="7 8" key="1">
    <citation type="journal article" date="2013" name="Genome Announc.">
        <title>Complete Genomic Sequence of 'Thermofilum adornatus' Strain 1910bT, a Hyperthermophilic Anaerobic Organotrophic Crenarchaeon.</title>
        <authorList>
            <person name="Dominova I.N."/>
            <person name="Kublanov I.V."/>
            <person name="Podosokorskaya O.A."/>
            <person name="Derbikova K.S."/>
            <person name="Patrushev M.V."/>
            <person name="Toshchakov S.V."/>
        </authorList>
    </citation>
    <scope>NUCLEOTIDE SEQUENCE [LARGE SCALE GENOMIC DNA]</scope>
    <source>
        <strain evidence="8">1910b</strain>
    </source>
</reference>
<evidence type="ECO:0000256" key="5">
    <source>
        <dbReference type="SAM" id="Phobius"/>
    </source>
</evidence>
<dbReference type="HOGENOM" id="CLU_042134_1_0_2"/>
<feature type="transmembrane region" description="Helical" evidence="5">
    <location>
        <begin position="320"/>
        <end position="340"/>
    </location>
</feature>
<evidence type="ECO:0000256" key="3">
    <source>
        <dbReference type="ARBA" id="ARBA00022989"/>
    </source>
</evidence>
<dbReference type="GO" id="GO:0016020">
    <property type="term" value="C:membrane"/>
    <property type="evidence" value="ECO:0007669"/>
    <property type="project" value="InterPro"/>
</dbReference>
<evidence type="ECO:0000256" key="1">
    <source>
        <dbReference type="ARBA" id="ARBA00004127"/>
    </source>
</evidence>
<dbReference type="PATRIC" id="fig|1365176.7.peg.1171"/>
<comment type="subcellular location">
    <subcellularLocation>
        <location evidence="1">Endomembrane system</location>
        <topology evidence="1">Multi-pass membrane protein</topology>
    </subcellularLocation>
</comment>
<keyword evidence="2 5" id="KW-0812">Transmembrane</keyword>
<keyword evidence="4 5" id="KW-0472">Membrane</keyword>
<dbReference type="GO" id="GO:0005737">
    <property type="term" value="C:cytoplasm"/>
    <property type="evidence" value="ECO:0007669"/>
    <property type="project" value="TreeGrafter"/>
</dbReference>
<dbReference type="GO" id="GO:0031293">
    <property type="term" value="P:membrane protein intracellular domain proteolysis"/>
    <property type="evidence" value="ECO:0007669"/>
    <property type="project" value="TreeGrafter"/>
</dbReference>
<dbReference type="InterPro" id="IPR001478">
    <property type="entry name" value="PDZ"/>
</dbReference>
<dbReference type="GeneID" id="16573831"/>
<evidence type="ECO:0000259" key="6">
    <source>
        <dbReference type="SMART" id="SM00228"/>
    </source>
</evidence>
<evidence type="ECO:0000256" key="4">
    <source>
        <dbReference type="ARBA" id="ARBA00023136"/>
    </source>
</evidence>
<sequence>MASALWHMSINEEILYSLIAVVSFTALLYVIAFLLAKKKRFQSIEIDVEGGAILVKTTKLNEFIENFGKRHARLFKVLGNIAILSSIPMAAYGIYFFHMNLQLWKVAPSTASPVAPILPGITVGLDELPYFLLAIAITLIPHELAHAFHASSEDIKVKSAGVFLFFILPGGFAEIDEEELAKKPLGTQLRVFAAGSFANILTFLVFLGVFSLLFASPLAPNPAGVKIVYVNSSYPAYGHLTQGDIIIAINNIPTNTLDDFSRILGNFKPNETIHLTIIRNGRPLNLTLTLDKSPYNSSRGFLGVTIQQAYTNEWMYKSSWWLLVVTSSVAIINVMPIFPLDGGRMLMAALEKVLPKNTARNISLALSIYLAGILVANILYSAGYWLPFRP</sequence>
<feature type="transmembrane region" description="Helical" evidence="5">
    <location>
        <begin position="191"/>
        <end position="215"/>
    </location>
</feature>
<dbReference type="EMBL" id="CP006646">
    <property type="protein sequence ID" value="AGT35528.1"/>
    <property type="molecule type" value="Genomic_DNA"/>
</dbReference>
<dbReference type="InterPro" id="IPR001193">
    <property type="entry name" value="MBTPS2"/>
</dbReference>
<dbReference type="PRINTS" id="PR01000">
    <property type="entry name" value="SREBPS2PTASE"/>
</dbReference>
<dbReference type="KEGG" id="thb:N186_05940"/>
<dbReference type="GO" id="GO:0004222">
    <property type="term" value="F:metalloendopeptidase activity"/>
    <property type="evidence" value="ECO:0007669"/>
    <property type="project" value="InterPro"/>
</dbReference>
<dbReference type="GO" id="GO:0012505">
    <property type="term" value="C:endomembrane system"/>
    <property type="evidence" value="ECO:0007669"/>
    <property type="project" value="UniProtKB-SubCell"/>
</dbReference>
<accession>S5ZEJ5</accession>
<dbReference type="InterPro" id="IPR036034">
    <property type="entry name" value="PDZ_sf"/>
</dbReference>
<dbReference type="SUPFAM" id="SSF50156">
    <property type="entry name" value="PDZ domain-like"/>
    <property type="match status" value="1"/>
</dbReference>
<feature type="transmembrane region" description="Helical" evidence="5">
    <location>
        <begin position="14"/>
        <end position="36"/>
    </location>
</feature>
<dbReference type="AlphaFoldDB" id="S5ZEJ5"/>
<feature type="transmembrane region" description="Helical" evidence="5">
    <location>
        <begin position="117"/>
        <end position="140"/>
    </location>
</feature>
<name>S5ZEJ5_9CREN</name>
<evidence type="ECO:0000313" key="8">
    <source>
        <dbReference type="Proteomes" id="UP000015543"/>
    </source>
</evidence>
<dbReference type="Gene3D" id="2.30.42.10">
    <property type="match status" value="1"/>
</dbReference>
<dbReference type="InterPro" id="IPR008915">
    <property type="entry name" value="Peptidase_M50"/>
</dbReference>
<dbReference type="OrthoDB" id="15212at2157"/>